<dbReference type="Proteomes" id="UP000002630">
    <property type="component" value="Linkage Group LG22"/>
</dbReference>
<feature type="repeat" description="ANK" evidence="3">
    <location>
        <begin position="337"/>
        <end position="369"/>
    </location>
</feature>
<reference evidence="5 6" key="1">
    <citation type="journal article" date="2010" name="Nature">
        <title>The Ectocarpus genome and the independent evolution of multicellularity in brown algae.</title>
        <authorList>
            <person name="Cock J.M."/>
            <person name="Sterck L."/>
            <person name="Rouze P."/>
            <person name="Scornet D."/>
            <person name="Allen A.E."/>
            <person name="Amoutzias G."/>
            <person name="Anthouard V."/>
            <person name="Artiguenave F."/>
            <person name="Aury J.M."/>
            <person name="Badger J.H."/>
            <person name="Beszteri B."/>
            <person name="Billiau K."/>
            <person name="Bonnet E."/>
            <person name="Bothwell J.H."/>
            <person name="Bowler C."/>
            <person name="Boyen C."/>
            <person name="Brownlee C."/>
            <person name="Carrano C.J."/>
            <person name="Charrier B."/>
            <person name="Cho G.Y."/>
            <person name="Coelho S.M."/>
            <person name="Collen J."/>
            <person name="Corre E."/>
            <person name="Da Silva C."/>
            <person name="Delage L."/>
            <person name="Delaroque N."/>
            <person name="Dittami S.M."/>
            <person name="Doulbeau S."/>
            <person name="Elias M."/>
            <person name="Farnham G."/>
            <person name="Gachon C.M."/>
            <person name="Gschloessl B."/>
            <person name="Heesch S."/>
            <person name="Jabbari K."/>
            <person name="Jubin C."/>
            <person name="Kawai H."/>
            <person name="Kimura K."/>
            <person name="Kloareg B."/>
            <person name="Kupper F.C."/>
            <person name="Lang D."/>
            <person name="Le Bail A."/>
            <person name="Leblanc C."/>
            <person name="Lerouge P."/>
            <person name="Lohr M."/>
            <person name="Lopez P.J."/>
            <person name="Martens C."/>
            <person name="Maumus F."/>
            <person name="Michel G."/>
            <person name="Miranda-Saavedra D."/>
            <person name="Morales J."/>
            <person name="Moreau H."/>
            <person name="Motomura T."/>
            <person name="Nagasato C."/>
            <person name="Napoli C.A."/>
            <person name="Nelson D.R."/>
            <person name="Nyvall-Collen P."/>
            <person name="Peters A.F."/>
            <person name="Pommier C."/>
            <person name="Potin P."/>
            <person name="Poulain J."/>
            <person name="Quesneville H."/>
            <person name="Read B."/>
            <person name="Rensing S.A."/>
            <person name="Ritter A."/>
            <person name="Rousvoal S."/>
            <person name="Samanta M."/>
            <person name="Samson G."/>
            <person name="Schroeder D.C."/>
            <person name="Segurens B."/>
            <person name="Strittmatter M."/>
            <person name="Tonon T."/>
            <person name="Tregear J.W."/>
            <person name="Valentin K."/>
            <person name="von Dassow P."/>
            <person name="Yamagishi T."/>
            <person name="Van de Peer Y."/>
            <person name="Wincker P."/>
        </authorList>
    </citation>
    <scope>NUCLEOTIDE SEQUENCE [LARGE SCALE GENOMIC DNA]</scope>
    <source>
        <strain evidence="6">Ec32 / CCAP1310/4</strain>
    </source>
</reference>
<dbReference type="PROSITE" id="PS50088">
    <property type="entry name" value="ANK_REPEAT"/>
    <property type="match status" value="3"/>
</dbReference>
<dbReference type="Pfam" id="PF00023">
    <property type="entry name" value="Ank"/>
    <property type="match status" value="1"/>
</dbReference>
<feature type="domain" description="Dual specificity phosphatase catalytic" evidence="4">
    <location>
        <begin position="479"/>
        <end position="603"/>
    </location>
</feature>
<dbReference type="InParanoid" id="D8LNE8"/>
<keyword evidence="6" id="KW-1185">Reference proteome</keyword>
<dbReference type="InterPro" id="IPR002110">
    <property type="entry name" value="Ankyrin_rpt"/>
</dbReference>
<dbReference type="Gene3D" id="1.25.40.20">
    <property type="entry name" value="Ankyrin repeat-containing domain"/>
    <property type="match status" value="3"/>
</dbReference>
<dbReference type="AlphaFoldDB" id="D8LNE8"/>
<dbReference type="SUPFAM" id="SSF52799">
    <property type="entry name" value="(Phosphotyrosine protein) phosphatases II"/>
    <property type="match status" value="1"/>
</dbReference>
<dbReference type="Pfam" id="PF12796">
    <property type="entry name" value="Ank_2"/>
    <property type="match status" value="1"/>
</dbReference>
<dbReference type="PANTHER" id="PTHR24171:SF9">
    <property type="entry name" value="ANKYRIN REPEAT DOMAIN-CONTAINING PROTEIN 39"/>
    <property type="match status" value="1"/>
</dbReference>
<proteinExistence type="predicted"/>
<evidence type="ECO:0000313" key="6">
    <source>
        <dbReference type="Proteomes" id="UP000002630"/>
    </source>
</evidence>
<evidence type="ECO:0000313" key="5">
    <source>
        <dbReference type="EMBL" id="CBN77305.1"/>
    </source>
</evidence>
<dbReference type="InterPro" id="IPR000340">
    <property type="entry name" value="Dual-sp_phosphatase_cat-dom"/>
</dbReference>
<evidence type="ECO:0000256" key="3">
    <source>
        <dbReference type="PROSITE-ProRule" id="PRU00023"/>
    </source>
</evidence>
<dbReference type="OrthoDB" id="20872at2759"/>
<name>D8LNE8_ECTSI</name>
<gene>
    <name evidence="5" type="ORF">Esi_0044_0102</name>
</gene>
<dbReference type="EMBL" id="FN649747">
    <property type="protein sequence ID" value="CBN77305.1"/>
    <property type="molecule type" value="Genomic_DNA"/>
</dbReference>
<accession>D8LNE8</accession>
<dbReference type="Gene3D" id="3.90.190.10">
    <property type="entry name" value="Protein tyrosine phosphatase superfamily"/>
    <property type="match status" value="1"/>
</dbReference>
<evidence type="ECO:0000256" key="2">
    <source>
        <dbReference type="ARBA" id="ARBA00023043"/>
    </source>
</evidence>
<dbReference type="InterPro" id="IPR029021">
    <property type="entry name" value="Prot-tyrosine_phosphatase-like"/>
</dbReference>
<dbReference type="SUPFAM" id="SSF48403">
    <property type="entry name" value="Ankyrin repeat"/>
    <property type="match status" value="1"/>
</dbReference>
<dbReference type="STRING" id="2880.D8LNE8"/>
<dbReference type="InterPro" id="IPR036770">
    <property type="entry name" value="Ankyrin_rpt-contain_sf"/>
</dbReference>
<feature type="repeat" description="ANK" evidence="3">
    <location>
        <begin position="304"/>
        <end position="336"/>
    </location>
</feature>
<keyword evidence="1" id="KW-0677">Repeat</keyword>
<protein>
    <submittedName>
        <fullName evidence="5">Ankyrin</fullName>
    </submittedName>
</protein>
<organism evidence="5 6">
    <name type="scientific">Ectocarpus siliculosus</name>
    <name type="common">Brown alga</name>
    <name type="synonym">Conferva siliculosa</name>
    <dbReference type="NCBI Taxonomy" id="2880"/>
    <lineage>
        <taxon>Eukaryota</taxon>
        <taxon>Sar</taxon>
        <taxon>Stramenopiles</taxon>
        <taxon>Ochrophyta</taxon>
        <taxon>PX clade</taxon>
        <taxon>Phaeophyceae</taxon>
        <taxon>Ectocarpales</taxon>
        <taxon>Ectocarpaceae</taxon>
        <taxon>Ectocarpus</taxon>
    </lineage>
</organism>
<dbReference type="eggNOG" id="KOG4177">
    <property type="taxonomic scope" value="Eukaryota"/>
</dbReference>
<dbReference type="PROSITE" id="PS50297">
    <property type="entry name" value="ANK_REP_REGION"/>
    <property type="match status" value="2"/>
</dbReference>
<feature type="repeat" description="ANK" evidence="3">
    <location>
        <begin position="404"/>
        <end position="436"/>
    </location>
</feature>
<sequence>MCIESLPRRPHVVTFDNALLALKLAPGARGKGAVLDGWTDPIGAHDQKVIEVEQAMLQEKELVSAIKYCTRVEKNWMVAMGLLNEQPHKLEEYVALKFEMKTFEKRFARASVLTEKLELQSQWEKYCAMEPMYEKILAAKEQYDLVKVDREQAQADVLAHGRTMAKLKREEVEAAEKITDDHVHACDRGKSLGDIFPSIRVGFIITRLFGIVNLNLEDVPFEEVLLELKAAPRPHTLEFLRYDMNFNRLTLKWETLEEVRQQGKYVRDAREERLYFVKACAEGDIDRLQIRLDRGEDVESTDLQGNTGMHVAAANSGIDVMKFLLENRADQEARNRNMETPLMVAAKRGSTVSVRWLLQRDAKIDVLDRARRTPLMHAILSKSEVMAALFMDYSVALQATDVQWGWTALHCAAHVGMVKVVENLLGKRASPYAESKIGQTPLDVASRARQIKTTALLEAFLRAEPAHEVIAEAGANIWQGSHAAAHPVWASDQGFECILSIVDPRFPDKKLGWLEDDGDVRHLRVEAEVDDEDTSPRAWNNIAQHTRVIISFLYTAVRRRKKILVHCRNGRSTSVAMLTAYRLLKHGVGVRNTLSTIARARGESMDLSPAMAAGLQQLQEDFAKEKEKRLVERARTAPILSLGF</sequence>
<dbReference type="SMART" id="SM00248">
    <property type="entry name" value="ANK"/>
    <property type="match status" value="6"/>
</dbReference>
<dbReference type="CDD" id="cd14498">
    <property type="entry name" value="DSP"/>
    <property type="match status" value="1"/>
</dbReference>
<keyword evidence="2 3" id="KW-0040">ANK repeat</keyword>
<evidence type="ECO:0000259" key="4">
    <source>
        <dbReference type="Pfam" id="PF00782"/>
    </source>
</evidence>
<dbReference type="EMBL" id="FN648641">
    <property type="protein sequence ID" value="CBN77305.1"/>
    <property type="molecule type" value="Genomic_DNA"/>
</dbReference>
<dbReference type="PANTHER" id="PTHR24171">
    <property type="entry name" value="ANKYRIN REPEAT DOMAIN-CONTAINING PROTEIN 39-RELATED"/>
    <property type="match status" value="1"/>
</dbReference>
<evidence type="ECO:0000256" key="1">
    <source>
        <dbReference type="ARBA" id="ARBA00022737"/>
    </source>
</evidence>
<dbReference type="Pfam" id="PF00782">
    <property type="entry name" value="DSPc"/>
    <property type="match status" value="1"/>
</dbReference>